<dbReference type="AlphaFoldDB" id="A0A5B7JZW7"/>
<keyword evidence="4" id="KW-1185">Reference proteome</keyword>
<name>A0A5B7JZW7_PORTR</name>
<evidence type="ECO:0000256" key="2">
    <source>
        <dbReference type="SAM" id="SignalP"/>
    </source>
</evidence>
<accession>A0A5B7JZW7</accession>
<evidence type="ECO:0000313" key="3">
    <source>
        <dbReference type="EMBL" id="MPC98498.1"/>
    </source>
</evidence>
<dbReference type="Proteomes" id="UP000324222">
    <property type="component" value="Unassembled WGS sequence"/>
</dbReference>
<reference evidence="3 4" key="1">
    <citation type="submission" date="2019-05" db="EMBL/GenBank/DDBJ databases">
        <title>Another draft genome of Portunus trituberculatus and its Hox gene families provides insights of decapod evolution.</title>
        <authorList>
            <person name="Jeong J.-H."/>
            <person name="Song I."/>
            <person name="Kim S."/>
            <person name="Choi T."/>
            <person name="Kim D."/>
            <person name="Ryu S."/>
            <person name="Kim W."/>
        </authorList>
    </citation>
    <scope>NUCLEOTIDE SEQUENCE [LARGE SCALE GENOMIC DNA]</scope>
    <source>
        <tissue evidence="3">Muscle</tissue>
    </source>
</reference>
<evidence type="ECO:0000256" key="1">
    <source>
        <dbReference type="SAM" id="MobiDB-lite"/>
    </source>
</evidence>
<proteinExistence type="predicted"/>
<feature type="region of interest" description="Disordered" evidence="1">
    <location>
        <begin position="25"/>
        <end position="49"/>
    </location>
</feature>
<organism evidence="3 4">
    <name type="scientific">Portunus trituberculatus</name>
    <name type="common">Swimming crab</name>
    <name type="synonym">Neptunus trituberculatus</name>
    <dbReference type="NCBI Taxonomy" id="210409"/>
    <lineage>
        <taxon>Eukaryota</taxon>
        <taxon>Metazoa</taxon>
        <taxon>Ecdysozoa</taxon>
        <taxon>Arthropoda</taxon>
        <taxon>Crustacea</taxon>
        <taxon>Multicrustacea</taxon>
        <taxon>Malacostraca</taxon>
        <taxon>Eumalacostraca</taxon>
        <taxon>Eucarida</taxon>
        <taxon>Decapoda</taxon>
        <taxon>Pleocyemata</taxon>
        <taxon>Brachyura</taxon>
        <taxon>Eubrachyura</taxon>
        <taxon>Portunoidea</taxon>
        <taxon>Portunidae</taxon>
        <taxon>Portuninae</taxon>
        <taxon>Portunus</taxon>
    </lineage>
</organism>
<gene>
    <name evidence="3" type="ORF">E2C01_093871</name>
</gene>
<dbReference type="EMBL" id="VSRR010114330">
    <property type="protein sequence ID" value="MPC98498.1"/>
    <property type="molecule type" value="Genomic_DNA"/>
</dbReference>
<sequence>MLPSLAHLYLVDALNITPSVAGDVSGGGGGCNSVPSSKSDGQSQGKPETILGWTGEQFQVDLELFW</sequence>
<evidence type="ECO:0000313" key="4">
    <source>
        <dbReference type="Proteomes" id="UP000324222"/>
    </source>
</evidence>
<comment type="caution">
    <text evidence="3">The sequence shown here is derived from an EMBL/GenBank/DDBJ whole genome shotgun (WGS) entry which is preliminary data.</text>
</comment>
<protein>
    <submittedName>
        <fullName evidence="3">Uncharacterized protein</fullName>
    </submittedName>
</protein>
<feature type="chain" id="PRO_5022662482" evidence="2">
    <location>
        <begin position="22"/>
        <end position="66"/>
    </location>
</feature>
<feature type="signal peptide" evidence="2">
    <location>
        <begin position="1"/>
        <end position="21"/>
    </location>
</feature>
<keyword evidence="2" id="KW-0732">Signal</keyword>